<comment type="function">
    <text evidence="9">Ubiquitin ligase protein which is a component of the N-end rule pathway. Recognizes and binds to proteins bearing specific N-terminal residues that are destabilizing according to the N-end rule, leading to their ubiquitination and subsequent degradation.</text>
</comment>
<keyword evidence="2 9" id="KW-0808">Transferase</keyword>
<feature type="region of interest" description="Disordered" evidence="10">
    <location>
        <begin position="1603"/>
        <end position="1657"/>
    </location>
</feature>
<comment type="similarity">
    <text evidence="7 9">Belongs to the E3 ubiquitin-protein ligase UBR1-like family.</text>
</comment>
<feature type="compositionally biased region" description="Pro residues" evidence="10">
    <location>
        <begin position="1607"/>
        <end position="1620"/>
    </location>
</feature>
<comment type="catalytic activity">
    <reaction evidence="1 9">
        <text>S-ubiquitinyl-[E2 ubiquitin-conjugating enzyme]-L-cysteine + [acceptor protein]-L-lysine = [E2 ubiquitin-conjugating enzyme]-L-cysteine + N(6)-ubiquitinyl-[acceptor protein]-L-lysine.</text>
        <dbReference type="EC" id="2.3.2.27"/>
    </reaction>
</comment>
<evidence type="ECO:0000256" key="6">
    <source>
        <dbReference type="ARBA" id="ARBA00022833"/>
    </source>
</evidence>
<accession>A0A6A6H585</accession>
<dbReference type="FunFam" id="2.10.110.30:FF:000001">
    <property type="entry name" value="E3 ubiquitin-protein ligase UBR2 isoform 1"/>
    <property type="match status" value="1"/>
</dbReference>
<evidence type="ECO:0000256" key="8">
    <source>
        <dbReference type="PROSITE-ProRule" id="PRU00508"/>
    </source>
</evidence>
<dbReference type="PANTHER" id="PTHR21497">
    <property type="entry name" value="UBIQUITIN LIGASE E3 ALPHA-RELATED"/>
    <property type="match status" value="1"/>
</dbReference>
<proteinExistence type="inferred from homology"/>
<organism evidence="12 13">
    <name type="scientific">Viridothelium virens</name>
    <name type="common">Speckled blister lichen</name>
    <name type="synonym">Trypethelium virens</name>
    <dbReference type="NCBI Taxonomy" id="1048519"/>
    <lineage>
        <taxon>Eukaryota</taxon>
        <taxon>Fungi</taxon>
        <taxon>Dikarya</taxon>
        <taxon>Ascomycota</taxon>
        <taxon>Pezizomycotina</taxon>
        <taxon>Dothideomycetes</taxon>
        <taxon>Dothideomycetes incertae sedis</taxon>
        <taxon>Trypetheliales</taxon>
        <taxon>Trypetheliaceae</taxon>
        <taxon>Viridothelium</taxon>
    </lineage>
</organism>
<dbReference type="Pfam" id="PF22960">
    <property type="entry name" value="WHD_UBR1"/>
    <property type="match status" value="1"/>
</dbReference>
<keyword evidence="4 9" id="KW-0863">Zinc-finger</keyword>
<evidence type="ECO:0000256" key="2">
    <source>
        <dbReference type="ARBA" id="ARBA00022679"/>
    </source>
</evidence>
<dbReference type="InterPro" id="IPR044046">
    <property type="entry name" value="E3_ligase_UBR-like_C"/>
</dbReference>
<reference evidence="12" key="1">
    <citation type="journal article" date="2020" name="Stud. Mycol.">
        <title>101 Dothideomycetes genomes: a test case for predicting lifestyles and emergence of pathogens.</title>
        <authorList>
            <person name="Haridas S."/>
            <person name="Albert R."/>
            <person name="Binder M."/>
            <person name="Bloem J."/>
            <person name="Labutti K."/>
            <person name="Salamov A."/>
            <person name="Andreopoulos B."/>
            <person name="Baker S."/>
            <person name="Barry K."/>
            <person name="Bills G."/>
            <person name="Bluhm B."/>
            <person name="Cannon C."/>
            <person name="Castanera R."/>
            <person name="Culley D."/>
            <person name="Daum C."/>
            <person name="Ezra D."/>
            <person name="Gonzalez J."/>
            <person name="Henrissat B."/>
            <person name="Kuo A."/>
            <person name="Liang C."/>
            <person name="Lipzen A."/>
            <person name="Lutzoni F."/>
            <person name="Magnuson J."/>
            <person name="Mondo S."/>
            <person name="Nolan M."/>
            <person name="Ohm R."/>
            <person name="Pangilinan J."/>
            <person name="Park H.-J."/>
            <person name="Ramirez L."/>
            <person name="Alfaro M."/>
            <person name="Sun H."/>
            <person name="Tritt A."/>
            <person name="Yoshinaga Y."/>
            <person name="Zwiers L.-H."/>
            <person name="Turgeon B."/>
            <person name="Goodwin S."/>
            <person name="Spatafora J."/>
            <person name="Crous P."/>
            <person name="Grigoriev I."/>
        </authorList>
    </citation>
    <scope>NUCLEOTIDE SEQUENCE</scope>
    <source>
        <strain evidence="12">Tuck. ex Michener</strain>
    </source>
</reference>
<dbReference type="OrthoDB" id="26387at2759"/>
<gene>
    <name evidence="12" type="ORF">EV356DRAFT_449147</name>
</gene>
<dbReference type="CDD" id="cd19673">
    <property type="entry name" value="UBR-box_UBR3"/>
    <property type="match status" value="1"/>
</dbReference>
<name>A0A6A6H585_VIRVR</name>
<evidence type="ECO:0000256" key="4">
    <source>
        <dbReference type="ARBA" id="ARBA00022771"/>
    </source>
</evidence>
<dbReference type="EC" id="2.3.2.27" evidence="9"/>
<dbReference type="SMART" id="SM00396">
    <property type="entry name" value="ZnF_UBR1"/>
    <property type="match status" value="1"/>
</dbReference>
<dbReference type="InterPro" id="IPR055194">
    <property type="entry name" value="UBR1-like_WH"/>
</dbReference>
<dbReference type="Pfam" id="PF02617">
    <property type="entry name" value="ClpS"/>
    <property type="match status" value="1"/>
</dbReference>
<keyword evidence="6 9" id="KW-0862">Zinc</keyword>
<evidence type="ECO:0000313" key="13">
    <source>
        <dbReference type="Proteomes" id="UP000800092"/>
    </source>
</evidence>
<feature type="domain" description="UBR-type" evidence="11">
    <location>
        <begin position="99"/>
        <end position="171"/>
    </location>
</feature>
<evidence type="ECO:0000256" key="3">
    <source>
        <dbReference type="ARBA" id="ARBA00022723"/>
    </source>
</evidence>
<dbReference type="UniPathway" id="UPA00143"/>
<dbReference type="InterPro" id="IPR003769">
    <property type="entry name" value="ClpS_core"/>
</dbReference>
<dbReference type="GO" id="GO:0016567">
    <property type="term" value="P:protein ubiquitination"/>
    <property type="evidence" value="ECO:0007669"/>
    <property type="project" value="UniProtKB-UniRule"/>
</dbReference>
<dbReference type="InterPro" id="IPR003126">
    <property type="entry name" value="Znf_UBR"/>
</dbReference>
<feature type="region of interest" description="Disordered" evidence="10">
    <location>
        <begin position="1294"/>
        <end position="1315"/>
    </location>
</feature>
<dbReference type="GO" id="GO:0008270">
    <property type="term" value="F:zinc ion binding"/>
    <property type="evidence" value="ECO:0007669"/>
    <property type="project" value="UniProtKB-UniRule"/>
</dbReference>
<dbReference type="Proteomes" id="UP000800092">
    <property type="component" value="Unassembled WGS sequence"/>
</dbReference>
<dbReference type="GO" id="GO:0071596">
    <property type="term" value="P:ubiquitin-dependent protein catabolic process via the N-end rule pathway"/>
    <property type="evidence" value="ECO:0007669"/>
    <property type="project" value="UniProtKB-UniRule"/>
</dbReference>
<feature type="compositionally biased region" description="Low complexity" evidence="10">
    <location>
        <begin position="508"/>
        <end position="520"/>
    </location>
</feature>
<dbReference type="PROSITE" id="PS51157">
    <property type="entry name" value="ZF_UBR"/>
    <property type="match status" value="1"/>
</dbReference>
<feature type="compositionally biased region" description="Acidic residues" evidence="10">
    <location>
        <begin position="426"/>
        <end position="446"/>
    </location>
</feature>
<comment type="pathway">
    <text evidence="9">Protein modification; protein ubiquitination.</text>
</comment>
<dbReference type="GO" id="GO:0000151">
    <property type="term" value="C:ubiquitin ligase complex"/>
    <property type="evidence" value="ECO:0007669"/>
    <property type="project" value="TreeGrafter"/>
</dbReference>
<evidence type="ECO:0000256" key="10">
    <source>
        <dbReference type="SAM" id="MobiDB-lite"/>
    </source>
</evidence>
<evidence type="ECO:0000256" key="7">
    <source>
        <dbReference type="ARBA" id="ARBA00046341"/>
    </source>
</evidence>
<dbReference type="CDD" id="cd16482">
    <property type="entry name" value="RING-H2_UBR1-like"/>
    <property type="match status" value="1"/>
</dbReference>
<keyword evidence="3 9" id="KW-0479">Metal-binding</keyword>
<dbReference type="InterPro" id="IPR042065">
    <property type="entry name" value="E3_ELL-like"/>
</dbReference>
<evidence type="ECO:0000313" key="12">
    <source>
        <dbReference type="EMBL" id="KAF2233049.1"/>
    </source>
</evidence>
<evidence type="ECO:0000256" key="5">
    <source>
        <dbReference type="ARBA" id="ARBA00022786"/>
    </source>
</evidence>
<dbReference type="Gene3D" id="2.10.110.30">
    <property type="match status" value="1"/>
</dbReference>
<sequence>MLVSEADGRLCLSLRSLPSLFHSRYSIHVDQYLRQLLFQSLASPEYLPLLFPSGVPNEVPIPPPDTGESTKLQDPSTWNLREAQGAKTGAEYTEAARGHPCGHIFKTGEATYRCKTCSSDETCVLCAKCFDASDHEGHMVFVSTSPGNSGCCDCGDPEAWNRPVFCNIHSIREGDRGTSTWKGKGREEKELPEDLKQSIRITIARALDYLCDVFSCSPEQLRLPKTEESIREDERRSRLNTRWYGVGDNAQDGDVEFALILWNDEKHTVDDVRDQVARACRKRKSFGLQKATEVDDVGRSVVDYSKDLQELLRMAKVIEEIKVTVTIRSARDTFREQMCGTIIEWISDISGCTIGHDAQILRNTICEEMLQIWRMGSNASNVDIGMDGIDDHQTEDVDWESHRVSRMLGLHGHRPIVRVAVRTQDAEDSEQEENEDEDHDSDEDVVDQSMQGDSDDGGDQMEIDLLIDETRVAMGDDVDDMDLDVDLTTGASEATVAGYPPPPPPPATTTVNSSSTANTAQDDSDDGEIPTARTSAESFADVPKTPTFRSRPSRPPRPPKYWLEKPKGVVKDDQLPLREKLGSRVRLDSMILYDLRMWKRLRINLRDVYISTVVTIPYFKRILGLRFAGLYTTLAQLYLIADREPDHSIINLSLQMLTTPSITSEVVERGNFLTNLMAILYTFLTTRQVGYPRDVDPKATLAFDAGAVTNRRMYHFFLDLKYLFGSEYVQEKLAREDRYTLQFLDLVKLHQGICPNTRAVGEHIEYETDAWINASLVTREMNKLCRQFADSFKWARGHDPSNIQRAIRQVARAALVNSLGLERKRFDLAEIKNEVVFKSLKLFPFEHDTDKQHHKVVSFSVAKQPMSFHHAMHYLLSWLIDRGKSLPIEELKGSLLFAQREVKEEAPSVKAPIPDYQPDWYLLALFDFPLRVCAWLAQMRAGMWVRNGISLRHQMSTYRGISQRDVTHQRDIFLLQVALCVCDPTEFLASIIDRYDMTSWTYQKYDVGDDREDAQMIDVAEEFIHLLVVLLGDRNLLLPTEDEPASHIAVMKRDIAHILCSKRLSYSDLSNRLADKVQESDDFQDVLEEMTNYRPPEGVNDYGTFELKDEYLSEVDPYVAHYTRNQREEAENAYKSYVSRKTGKPIDEVVYEPKLKKIESGVFKNIAEFTRTRLFAQIVYSVLQYALDKLWMTKHTGIQATRVETFLHTVLHLVLMAVLEDDFETLSDRKGSFVRNTTADRGDGGLTIVAQLHKLSQMDEFPSCHPKVQLILRRMKQRQPVPFIQALSKVGVDADRMDTSSPAAPVEQDKEAKKKQALDRQARVMAQFKQQQNNFMENQSIDWGDENLSDLDSDFEVAPEEQEKVWKYPSGTCILCQEETNDQRLYGTFAYMMESNVHRQTDLKDKDFVTEVAETPADLDRSAEGLRPFGVARQNRKLVQKVKSDGNIITTERQGLGKGFPPGQQRKGPVTVGCGHIMHWTCFEMYVQATGRRHINQIARRHPEKLENKEFLCPMCKALGNCFLPILWKTQIEKYPGPLETQGNTSFDEWLTSQVAVQLSRLDKSPERPMEKSASIARYQSLFAEYGYSKFITPIASKLSEYSRTTPVPPLPTPNQPQPTGPFSRALIPTLMQTQNEDPRDPILSSTSQASGPVSSQPLGELLNAYTRLRETMRTNSNLLVRSSPVAVSPLEDLVFTETLSASLGFSIAAVEIAQRGIKSEGGISTETINHSTLTLLRVLSETVSSYLAIGGLRNQGLNKSIAELSEAHSRQLQQLFIGNDQLFRQGESITPEALFRRDIFVFLAECSVGIVPALRLDIYHILRLCYLAEIVKVVVAYLHEPTGILNSIPPIWESEKWEKFSNDAKAQCTGSQQAGFDVFVRMLLSDINSVASSTNLESAVKITKIEFGFLHRLRNLVSSYALTFLRKAAILMHVRFGVDFSLMPKTTTGNAAEPELSRLTKALRLPSMDDMFAGYTSQTVTGRTTRTIVGGWIRHWTYPPTSIGSTAPVVPLALPHPTIFELVGLPKNYDTLTDEAIWRKCPTTGRDMTDPCVCLFCGDIFCSQAVCCTKDDLGGANRHLYKCGGPIGLFINIRKCMLLFLNRPQGSTYGSWAPAPYLDKHGEADPTLRRHYQLFLNQKRYDKLLRDVWLGHQVPSLISRKLEMDINNGGWETL</sequence>
<dbReference type="Pfam" id="PF18995">
    <property type="entry name" value="PRT6_C"/>
    <property type="match status" value="1"/>
</dbReference>
<dbReference type="GO" id="GO:0005737">
    <property type="term" value="C:cytoplasm"/>
    <property type="evidence" value="ECO:0007669"/>
    <property type="project" value="TreeGrafter"/>
</dbReference>
<dbReference type="SUPFAM" id="SSF46785">
    <property type="entry name" value="Winged helix' DNA-binding domain"/>
    <property type="match status" value="1"/>
</dbReference>
<evidence type="ECO:0000256" key="9">
    <source>
        <dbReference type="RuleBase" id="RU366018"/>
    </source>
</evidence>
<feature type="region of interest" description="Disordered" evidence="10">
    <location>
        <begin position="423"/>
        <end position="460"/>
    </location>
</feature>
<feature type="region of interest" description="Disordered" evidence="10">
    <location>
        <begin position="493"/>
        <end position="562"/>
    </location>
</feature>
<dbReference type="Gene3D" id="1.10.10.2670">
    <property type="entry name" value="E3 ubiquitin-protein ligase"/>
    <property type="match status" value="1"/>
</dbReference>
<protein>
    <recommendedName>
        <fullName evidence="9">E3 ubiquitin-protein ligase</fullName>
        <ecNumber evidence="9">2.3.2.27</ecNumber>
    </recommendedName>
</protein>
<evidence type="ECO:0000256" key="1">
    <source>
        <dbReference type="ARBA" id="ARBA00000900"/>
    </source>
</evidence>
<dbReference type="Pfam" id="PF02207">
    <property type="entry name" value="zf-UBR"/>
    <property type="match status" value="1"/>
</dbReference>
<dbReference type="PANTHER" id="PTHR21497:SF24">
    <property type="entry name" value="E3 UBIQUITIN-PROTEIN LIGASE UBR1"/>
    <property type="match status" value="1"/>
</dbReference>
<feature type="zinc finger region" description="UBR-type" evidence="8">
    <location>
        <begin position="99"/>
        <end position="171"/>
    </location>
</feature>
<dbReference type="InterPro" id="IPR036390">
    <property type="entry name" value="WH_DNA-bd_sf"/>
</dbReference>
<evidence type="ECO:0000259" key="11">
    <source>
        <dbReference type="PROSITE" id="PS51157"/>
    </source>
</evidence>
<feature type="compositionally biased region" description="Polar residues" evidence="10">
    <location>
        <begin position="1644"/>
        <end position="1657"/>
    </location>
</feature>
<dbReference type="GO" id="GO:0061630">
    <property type="term" value="F:ubiquitin protein ligase activity"/>
    <property type="evidence" value="ECO:0007669"/>
    <property type="project" value="UniProtKB-UniRule"/>
</dbReference>
<dbReference type="EMBL" id="ML991810">
    <property type="protein sequence ID" value="KAF2233049.1"/>
    <property type="molecule type" value="Genomic_DNA"/>
</dbReference>
<keyword evidence="5 9" id="KW-0833">Ubl conjugation pathway</keyword>
<dbReference type="InterPro" id="IPR039164">
    <property type="entry name" value="UBR1-like"/>
</dbReference>
<keyword evidence="13" id="KW-1185">Reference proteome</keyword>